<dbReference type="EMBL" id="JRES01001255">
    <property type="protein sequence ID" value="KNC24135.1"/>
    <property type="molecule type" value="Genomic_DNA"/>
</dbReference>
<name>A0A0L0BVP9_LUCCU</name>
<proteinExistence type="predicted"/>
<dbReference type="AlphaFoldDB" id="A0A0L0BVP9"/>
<gene>
    <name evidence="1" type="ORF">FF38_11131</name>
</gene>
<organism evidence="1 2">
    <name type="scientific">Lucilia cuprina</name>
    <name type="common">Green bottle fly</name>
    <name type="synonym">Australian sheep blowfly</name>
    <dbReference type="NCBI Taxonomy" id="7375"/>
    <lineage>
        <taxon>Eukaryota</taxon>
        <taxon>Metazoa</taxon>
        <taxon>Ecdysozoa</taxon>
        <taxon>Arthropoda</taxon>
        <taxon>Hexapoda</taxon>
        <taxon>Insecta</taxon>
        <taxon>Pterygota</taxon>
        <taxon>Neoptera</taxon>
        <taxon>Endopterygota</taxon>
        <taxon>Diptera</taxon>
        <taxon>Brachycera</taxon>
        <taxon>Muscomorpha</taxon>
        <taxon>Oestroidea</taxon>
        <taxon>Calliphoridae</taxon>
        <taxon>Luciliinae</taxon>
        <taxon>Lucilia</taxon>
    </lineage>
</organism>
<accession>A0A0L0BVP9</accession>
<sequence length="32" mass="3507">MALKTPLALDHFRHNTADLGSRGLTAKDLQSQ</sequence>
<evidence type="ECO:0000313" key="2">
    <source>
        <dbReference type="Proteomes" id="UP000037069"/>
    </source>
</evidence>
<reference evidence="1 2" key="1">
    <citation type="journal article" date="2015" name="Nat. Commun.">
        <title>Lucilia cuprina genome unlocks parasitic fly biology to underpin future interventions.</title>
        <authorList>
            <person name="Anstead C.A."/>
            <person name="Korhonen P.K."/>
            <person name="Young N.D."/>
            <person name="Hall R.S."/>
            <person name="Jex A.R."/>
            <person name="Murali S.C."/>
            <person name="Hughes D.S."/>
            <person name="Lee S.F."/>
            <person name="Perry T."/>
            <person name="Stroehlein A.J."/>
            <person name="Ansell B.R."/>
            <person name="Breugelmans B."/>
            <person name="Hofmann A."/>
            <person name="Qu J."/>
            <person name="Dugan S."/>
            <person name="Lee S.L."/>
            <person name="Chao H."/>
            <person name="Dinh H."/>
            <person name="Han Y."/>
            <person name="Doddapaneni H.V."/>
            <person name="Worley K.C."/>
            <person name="Muzny D.M."/>
            <person name="Ioannidis P."/>
            <person name="Waterhouse R.M."/>
            <person name="Zdobnov E.M."/>
            <person name="James P.J."/>
            <person name="Bagnall N.H."/>
            <person name="Kotze A.C."/>
            <person name="Gibbs R.A."/>
            <person name="Richards S."/>
            <person name="Batterham P."/>
            <person name="Gasser R.B."/>
        </authorList>
    </citation>
    <scope>NUCLEOTIDE SEQUENCE [LARGE SCALE GENOMIC DNA]</scope>
    <source>
        <strain evidence="1 2">LS</strain>
        <tissue evidence="1">Full body</tissue>
    </source>
</reference>
<keyword evidence="2" id="KW-1185">Reference proteome</keyword>
<dbReference type="Proteomes" id="UP000037069">
    <property type="component" value="Unassembled WGS sequence"/>
</dbReference>
<protein>
    <submittedName>
        <fullName evidence="1">Uncharacterized protein</fullName>
    </submittedName>
</protein>
<evidence type="ECO:0000313" key="1">
    <source>
        <dbReference type="EMBL" id="KNC24135.1"/>
    </source>
</evidence>
<comment type="caution">
    <text evidence="1">The sequence shown here is derived from an EMBL/GenBank/DDBJ whole genome shotgun (WGS) entry which is preliminary data.</text>
</comment>